<protein>
    <submittedName>
        <fullName evidence="2">Uncharacterized protein (DUF2141 family)</fullName>
    </submittedName>
</protein>
<comment type="caution">
    <text evidence="2">The sequence shown here is derived from an EMBL/GenBank/DDBJ whole genome shotgun (WGS) entry which is preliminary data.</text>
</comment>
<evidence type="ECO:0000313" key="2">
    <source>
        <dbReference type="EMBL" id="PRY19603.1"/>
    </source>
</evidence>
<dbReference type="Pfam" id="PF09912">
    <property type="entry name" value="DUF2141"/>
    <property type="match status" value="1"/>
</dbReference>
<name>A0A2T0REL6_9RHOB</name>
<feature type="signal peptide" evidence="1">
    <location>
        <begin position="1"/>
        <end position="21"/>
    </location>
</feature>
<feature type="chain" id="PRO_5015541801" evidence="1">
    <location>
        <begin position="22"/>
        <end position="141"/>
    </location>
</feature>
<dbReference type="AlphaFoldDB" id="A0A2T0REL6"/>
<organism evidence="2 3">
    <name type="scientific">Aliiruegeria haliotis</name>
    <dbReference type="NCBI Taxonomy" id="1280846"/>
    <lineage>
        <taxon>Bacteria</taxon>
        <taxon>Pseudomonadati</taxon>
        <taxon>Pseudomonadota</taxon>
        <taxon>Alphaproteobacteria</taxon>
        <taxon>Rhodobacterales</taxon>
        <taxon>Roseobacteraceae</taxon>
        <taxon>Aliiruegeria</taxon>
    </lineage>
</organism>
<dbReference type="InterPro" id="IPR018673">
    <property type="entry name" value="DUF2141"/>
</dbReference>
<dbReference type="OrthoDB" id="9788332at2"/>
<keyword evidence="1" id="KW-0732">Signal</keyword>
<accession>A0A2T0REL6</accession>
<keyword evidence="3" id="KW-1185">Reference proteome</keyword>
<reference evidence="2 3" key="1">
    <citation type="submission" date="2018-03" db="EMBL/GenBank/DDBJ databases">
        <title>Genomic Encyclopedia of Archaeal and Bacterial Type Strains, Phase II (KMG-II): from individual species to whole genera.</title>
        <authorList>
            <person name="Goeker M."/>
        </authorList>
    </citation>
    <scope>NUCLEOTIDE SEQUENCE [LARGE SCALE GENOMIC DNA]</scope>
    <source>
        <strain evidence="2 3">DSM 29328</strain>
    </source>
</reference>
<dbReference type="RefSeq" id="WP_106208387.1">
    <property type="nucleotide sequence ID" value="NZ_PVTD01000020.1"/>
</dbReference>
<evidence type="ECO:0000256" key="1">
    <source>
        <dbReference type="SAM" id="SignalP"/>
    </source>
</evidence>
<proteinExistence type="predicted"/>
<dbReference type="EMBL" id="PVTD01000020">
    <property type="protein sequence ID" value="PRY19603.1"/>
    <property type="molecule type" value="Genomic_DNA"/>
</dbReference>
<sequence>MLRPILLTAAIVAGLAAETHAADLDITISGATPAAGQILLSVFDAADNWMQTPVASRTIAITGPGIATASFDLTPGRYGIAVIHDANGNGVLDTGSLRIPIEAFAFSNGARARFGPPAFDRAAFTLPPDGLSLRIPLTNAN</sequence>
<gene>
    <name evidence="2" type="ORF">CLV78_12019</name>
</gene>
<dbReference type="Proteomes" id="UP000239480">
    <property type="component" value="Unassembled WGS sequence"/>
</dbReference>
<evidence type="ECO:0000313" key="3">
    <source>
        <dbReference type="Proteomes" id="UP000239480"/>
    </source>
</evidence>